<dbReference type="InterPro" id="IPR017907">
    <property type="entry name" value="Znf_RING_CS"/>
</dbReference>
<feature type="compositionally biased region" description="Acidic residues" evidence="5">
    <location>
        <begin position="351"/>
        <end position="384"/>
    </location>
</feature>
<feature type="region of interest" description="Disordered" evidence="5">
    <location>
        <begin position="313"/>
        <end position="405"/>
    </location>
</feature>
<dbReference type="PROSITE" id="PS00518">
    <property type="entry name" value="ZF_RING_1"/>
    <property type="match status" value="1"/>
</dbReference>
<keyword evidence="2 4" id="KW-0863">Zinc-finger</keyword>
<protein>
    <recommendedName>
        <fullName evidence="6">RING-type domain-containing protein</fullName>
    </recommendedName>
</protein>
<dbReference type="AlphaFoldDB" id="A0A5M3MIF0"/>
<comment type="caution">
    <text evidence="7">The sequence shown here is derived from an EMBL/GenBank/DDBJ whole genome shotgun (WGS) entry which is preliminary data.</text>
</comment>
<dbReference type="InterPro" id="IPR001841">
    <property type="entry name" value="Znf_RING"/>
</dbReference>
<evidence type="ECO:0000256" key="4">
    <source>
        <dbReference type="PROSITE-ProRule" id="PRU00175"/>
    </source>
</evidence>
<organism evidence="7 8">
    <name type="scientific">Coniophora puteana (strain RWD-64-598)</name>
    <name type="common">Brown rot fungus</name>
    <dbReference type="NCBI Taxonomy" id="741705"/>
    <lineage>
        <taxon>Eukaryota</taxon>
        <taxon>Fungi</taxon>
        <taxon>Dikarya</taxon>
        <taxon>Basidiomycota</taxon>
        <taxon>Agaricomycotina</taxon>
        <taxon>Agaricomycetes</taxon>
        <taxon>Agaricomycetidae</taxon>
        <taxon>Boletales</taxon>
        <taxon>Coniophorineae</taxon>
        <taxon>Coniophoraceae</taxon>
        <taxon>Coniophora</taxon>
    </lineage>
</organism>
<evidence type="ECO:0000256" key="1">
    <source>
        <dbReference type="ARBA" id="ARBA00022723"/>
    </source>
</evidence>
<dbReference type="RefSeq" id="XP_007770752.1">
    <property type="nucleotide sequence ID" value="XM_007772562.1"/>
</dbReference>
<gene>
    <name evidence="7" type="ORF">CONPUDRAFT_91356</name>
</gene>
<name>A0A5M3MIF0_CONPW</name>
<dbReference type="Pfam" id="PF26609">
    <property type="entry name" value="DUF8191"/>
    <property type="match status" value="1"/>
</dbReference>
<evidence type="ECO:0000259" key="6">
    <source>
        <dbReference type="PROSITE" id="PS50089"/>
    </source>
</evidence>
<dbReference type="Gene3D" id="3.30.40.10">
    <property type="entry name" value="Zinc/RING finger domain, C3HC4 (zinc finger)"/>
    <property type="match status" value="1"/>
</dbReference>
<dbReference type="Pfam" id="PF15227">
    <property type="entry name" value="zf-C3HC4_4"/>
    <property type="match status" value="1"/>
</dbReference>
<reference evidence="8" key="1">
    <citation type="journal article" date="2012" name="Science">
        <title>The Paleozoic origin of enzymatic lignin decomposition reconstructed from 31 fungal genomes.</title>
        <authorList>
            <person name="Floudas D."/>
            <person name="Binder M."/>
            <person name="Riley R."/>
            <person name="Barry K."/>
            <person name="Blanchette R.A."/>
            <person name="Henrissat B."/>
            <person name="Martinez A.T."/>
            <person name="Otillar R."/>
            <person name="Spatafora J.W."/>
            <person name="Yadav J.S."/>
            <person name="Aerts A."/>
            <person name="Benoit I."/>
            <person name="Boyd A."/>
            <person name="Carlson A."/>
            <person name="Copeland A."/>
            <person name="Coutinho P.M."/>
            <person name="de Vries R.P."/>
            <person name="Ferreira P."/>
            <person name="Findley K."/>
            <person name="Foster B."/>
            <person name="Gaskell J."/>
            <person name="Glotzer D."/>
            <person name="Gorecki P."/>
            <person name="Heitman J."/>
            <person name="Hesse C."/>
            <person name="Hori C."/>
            <person name="Igarashi K."/>
            <person name="Jurgens J.A."/>
            <person name="Kallen N."/>
            <person name="Kersten P."/>
            <person name="Kohler A."/>
            <person name="Kuees U."/>
            <person name="Kumar T.K.A."/>
            <person name="Kuo A."/>
            <person name="LaButti K."/>
            <person name="Larrondo L.F."/>
            <person name="Lindquist E."/>
            <person name="Ling A."/>
            <person name="Lombard V."/>
            <person name="Lucas S."/>
            <person name="Lundell T."/>
            <person name="Martin R."/>
            <person name="McLaughlin D.J."/>
            <person name="Morgenstern I."/>
            <person name="Morin E."/>
            <person name="Murat C."/>
            <person name="Nagy L.G."/>
            <person name="Nolan M."/>
            <person name="Ohm R.A."/>
            <person name="Patyshakuliyeva A."/>
            <person name="Rokas A."/>
            <person name="Ruiz-Duenas F.J."/>
            <person name="Sabat G."/>
            <person name="Salamov A."/>
            <person name="Samejima M."/>
            <person name="Schmutz J."/>
            <person name="Slot J.C."/>
            <person name="St John F."/>
            <person name="Stenlid J."/>
            <person name="Sun H."/>
            <person name="Sun S."/>
            <person name="Syed K."/>
            <person name="Tsang A."/>
            <person name="Wiebenga A."/>
            <person name="Young D."/>
            <person name="Pisabarro A."/>
            <person name="Eastwood D.C."/>
            <person name="Martin F."/>
            <person name="Cullen D."/>
            <person name="Grigoriev I.V."/>
            <person name="Hibbett D.S."/>
        </authorList>
    </citation>
    <scope>NUCLEOTIDE SEQUENCE [LARGE SCALE GENOMIC DNA]</scope>
    <source>
        <strain evidence="8">RWD-64-598 SS2</strain>
    </source>
</reference>
<dbReference type="KEGG" id="cput:CONPUDRAFT_91356"/>
<dbReference type="PANTHER" id="PTHR12109">
    <property type="entry name" value="RING FINGER PROTEIN 141-RELATED"/>
    <property type="match status" value="1"/>
</dbReference>
<dbReference type="EMBL" id="JH711581">
    <property type="protein sequence ID" value="EIW79018.1"/>
    <property type="molecule type" value="Genomic_DNA"/>
</dbReference>
<evidence type="ECO:0000256" key="3">
    <source>
        <dbReference type="ARBA" id="ARBA00022833"/>
    </source>
</evidence>
<dbReference type="Proteomes" id="UP000053558">
    <property type="component" value="Unassembled WGS sequence"/>
</dbReference>
<feature type="compositionally biased region" description="Polar residues" evidence="5">
    <location>
        <begin position="1"/>
        <end position="22"/>
    </location>
</feature>
<evidence type="ECO:0000256" key="2">
    <source>
        <dbReference type="ARBA" id="ARBA00022771"/>
    </source>
</evidence>
<dbReference type="GeneID" id="19211451"/>
<dbReference type="InterPro" id="IPR013083">
    <property type="entry name" value="Znf_RING/FYVE/PHD"/>
</dbReference>
<evidence type="ECO:0000256" key="5">
    <source>
        <dbReference type="SAM" id="MobiDB-lite"/>
    </source>
</evidence>
<dbReference type="GO" id="GO:0008270">
    <property type="term" value="F:zinc ion binding"/>
    <property type="evidence" value="ECO:0007669"/>
    <property type="project" value="UniProtKB-KW"/>
</dbReference>
<dbReference type="OrthoDB" id="6105938at2759"/>
<feature type="region of interest" description="Disordered" evidence="5">
    <location>
        <begin position="1"/>
        <end position="152"/>
    </location>
</feature>
<dbReference type="SMART" id="SM00184">
    <property type="entry name" value="RING"/>
    <property type="match status" value="1"/>
</dbReference>
<keyword evidence="1" id="KW-0479">Metal-binding</keyword>
<keyword evidence="3" id="KW-0862">Zinc</keyword>
<proteinExistence type="predicted"/>
<dbReference type="GO" id="GO:0004842">
    <property type="term" value="F:ubiquitin-protein transferase activity"/>
    <property type="evidence" value="ECO:0007669"/>
    <property type="project" value="TreeGrafter"/>
</dbReference>
<dbReference type="PANTHER" id="PTHR12109:SF3">
    <property type="entry name" value="RING FINGER PROTEIN 141"/>
    <property type="match status" value="1"/>
</dbReference>
<dbReference type="InterPro" id="IPR047126">
    <property type="entry name" value="RNF141-like"/>
</dbReference>
<keyword evidence="8" id="KW-1185">Reference proteome</keyword>
<dbReference type="PROSITE" id="PS50089">
    <property type="entry name" value="ZF_RING_2"/>
    <property type="match status" value="1"/>
</dbReference>
<sequence>MNHAESPTSKRNPTLRRTTATLDSHAAASSSSRRQSRRSRSPRPNLQTRIAQARADEPSQSASVKKRRSGTATMGQPLGSTPHPPSIQTAAEDERGRKSKIPKSKGTARLAADNAQASTSRVEHRHSARERSRSRESARESQAPTDIGEESSVEIVKLRRELEKLQKKEHEHKKSIKKQKQHLEEIRQQLAAKEESVRESKEELQGFQAKARKAEEALSTIEVHSQCHICMDLLHRPYTLPGCGHTLCMSCLQEWFRQAPPADGETYDEEDPQYLMYRTKHCPACRTKVSHRPVPCFVMNSIVATLEKAKAAAAHTTTGSSPAPPRSPSPPADADPWKGLFPPDGEHEPDGWDGDESPAEFEGPSDSDDDDDEDEDDDSDDMWYDDNFSYGSDSDAPPYDGLYTEPAWEPAQFDAATVATEHYPLEDLLEDDLRVLARGGRIGMMHAWELRYAHEEGLSAFDERGNRYFLGWNVRLSADDEDGNGYMEWVMADMQIHPERWRIEHLEDGTYDAHRLVPCDSVEEYSDTDSDDY</sequence>
<dbReference type="GO" id="GO:0051865">
    <property type="term" value="P:protein autoubiquitination"/>
    <property type="evidence" value="ECO:0007669"/>
    <property type="project" value="TreeGrafter"/>
</dbReference>
<evidence type="ECO:0000313" key="7">
    <source>
        <dbReference type="EMBL" id="EIW79018.1"/>
    </source>
</evidence>
<feature type="domain" description="RING-type" evidence="6">
    <location>
        <begin position="227"/>
        <end position="286"/>
    </location>
</feature>
<accession>A0A5M3MIF0</accession>
<evidence type="ECO:0000313" key="8">
    <source>
        <dbReference type="Proteomes" id="UP000053558"/>
    </source>
</evidence>
<feature type="compositionally biased region" description="Basic and acidic residues" evidence="5">
    <location>
        <begin position="129"/>
        <end position="139"/>
    </location>
</feature>
<dbReference type="OMA" id="CTREMIN"/>
<feature type="compositionally biased region" description="Pro residues" evidence="5">
    <location>
        <begin position="322"/>
        <end position="333"/>
    </location>
</feature>
<dbReference type="SUPFAM" id="SSF57850">
    <property type="entry name" value="RING/U-box"/>
    <property type="match status" value="1"/>
</dbReference>
<dbReference type="InterPro" id="IPR058504">
    <property type="entry name" value="DUF8191"/>
</dbReference>